<dbReference type="CDD" id="cd00882">
    <property type="entry name" value="Ras_like_GTPase"/>
    <property type="match status" value="1"/>
</dbReference>
<keyword evidence="3" id="KW-1185">Reference proteome</keyword>
<name>A0ABW4ZBW7_9BACT</name>
<proteinExistence type="predicted"/>
<keyword evidence="1" id="KW-0472">Membrane</keyword>
<dbReference type="InterPro" id="IPR027417">
    <property type="entry name" value="P-loop_NTPase"/>
</dbReference>
<keyword evidence="1" id="KW-0812">Transmembrane</keyword>
<evidence type="ECO:0000313" key="3">
    <source>
        <dbReference type="Proteomes" id="UP001597389"/>
    </source>
</evidence>
<dbReference type="Gene3D" id="3.40.50.300">
    <property type="entry name" value="P-loop containing nucleotide triphosphate hydrolases"/>
    <property type="match status" value="1"/>
</dbReference>
<dbReference type="Proteomes" id="UP001597389">
    <property type="component" value="Unassembled WGS sequence"/>
</dbReference>
<gene>
    <name evidence="2" type="ORF">ACFSW8_10590</name>
</gene>
<protein>
    <submittedName>
        <fullName evidence="2">GTPase domain-containing protein</fullName>
    </submittedName>
</protein>
<keyword evidence="1" id="KW-1133">Transmembrane helix</keyword>
<sequence length="550" mass="63274">MLGEDYLETRDALIDLIRLTRALAKRSKTAIDESEESMEESLKRPYRFVVIGETAAGKTRFLEKLTGVGLSHLEQGSPSVAIIRDSGYRVFDKAEDPCEKHYTTRLKGFELVEVHGYSRLSEDQLAAMRYLMDGADFVFWLFPAENPWSASTWDSVERDYAHAAMKSALLLHQADRRDDADTPMLMGHMKELCEKRVERTLPIFATSIHADEGMQACFEYVNLTLNRSVDRRRELRNVYKQCYALLGRTEENIDDRSRSLAGDQEFLQSIEAQIDRMREEEVRHVIQNMSQLSKLLASQVKRIVRFTSLRTGVVASHFAIFGSGDTASKCERYMIDRVRAEAEEYARKESGKMRQQCREKWQEMRPHLEDRLTIDVGDFSEESFDIQEEAFVEGMSKAVGQSLLHLKLRRFLDVLVMRRYHVMRKCVKWALFFISLGALLGYLGSEPLGVLPLCVVGLGTGLLVMSVIYSRKTGWQLRRSFAESLEDAVPALRKALREGYIDRVRAYYNGYTPMFESMRRLISDAKTELVPQQKIAGQLFLRLKSLEQEI</sequence>
<dbReference type="EMBL" id="JBHUJB010000043">
    <property type="protein sequence ID" value="MFD2159347.1"/>
    <property type="molecule type" value="Genomic_DNA"/>
</dbReference>
<organism evidence="2 3">
    <name type="scientific">Rubritalea tangerina</name>
    <dbReference type="NCBI Taxonomy" id="430798"/>
    <lineage>
        <taxon>Bacteria</taxon>
        <taxon>Pseudomonadati</taxon>
        <taxon>Verrucomicrobiota</taxon>
        <taxon>Verrucomicrobiia</taxon>
        <taxon>Verrucomicrobiales</taxon>
        <taxon>Rubritaleaceae</taxon>
        <taxon>Rubritalea</taxon>
    </lineage>
</organism>
<reference evidence="3" key="1">
    <citation type="journal article" date="2019" name="Int. J. Syst. Evol. Microbiol.">
        <title>The Global Catalogue of Microorganisms (GCM) 10K type strain sequencing project: providing services to taxonomists for standard genome sequencing and annotation.</title>
        <authorList>
            <consortium name="The Broad Institute Genomics Platform"/>
            <consortium name="The Broad Institute Genome Sequencing Center for Infectious Disease"/>
            <person name="Wu L."/>
            <person name="Ma J."/>
        </authorList>
    </citation>
    <scope>NUCLEOTIDE SEQUENCE [LARGE SCALE GENOMIC DNA]</scope>
    <source>
        <strain evidence="3">CCUG 57942</strain>
    </source>
</reference>
<dbReference type="RefSeq" id="WP_377085584.1">
    <property type="nucleotide sequence ID" value="NZ_JBHSJL010000003.1"/>
</dbReference>
<comment type="caution">
    <text evidence="2">The sequence shown here is derived from an EMBL/GenBank/DDBJ whole genome shotgun (WGS) entry which is preliminary data.</text>
</comment>
<evidence type="ECO:0000256" key="1">
    <source>
        <dbReference type="SAM" id="Phobius"/>
    </source>
</evidence>
<feature type="transmembrane region" description="Helical" evidence="1">
    <location>
        <begin position="450"/>
        <end position="469"/>
    </location>
</feature>
<accession>A0ABW4ZBW7</accession>
<dbReference type="SUPFAM" id="SSF52540">
    <property type="entry name" value="P-loop containing nucleoside triphosphate hydrolases"/>
    <property type="match status" value="1"/>
</dbReference>
<evidence type="ECO:0000313" key="2">
    <source>
        <dbReference type="EMBL" id="MFD2159347.1"/>
    </source>
</evidence>
<feature type="transmembrane region" description="Helical" evidence="1">
    <location>
        <begin position="426"/>
        <end position="444"/>
    </location>
</feature>